<keyword evidence="3" id="KW-1185">Reference proteome</keyword>
<name>L1QEP4_9CLOT</name>
<evidence type="ECO:0000256" key="1">
    <source>
        <dbReference type="SAM" id="Phobius"/>
    </source>
</evidence>
<sequence length="183" mass="21186">MDKLNLVEKLKDKTGITYEEAKNVLEINNWDMLDSILYLERNKKIKGPSVSIFYTNEYNEGYEEARSQLDFDEVKKDSDYKSHNNFEGIFESICKVIDTCNNIFVEIKGENNFYLKLPLTVVIVLLIFGFWMLIPLVVIGLFLNVEFSMLSKEVKVDKVNNILNKISKEVKNIKEKGKVGGKK</sequence>
<keyword evidence="1" id="KW-0812">Transmembrane</keyword>
<evidence type="ECO:0000313" key="2">
    <source>
        <dbReference type="EMBL" id="EKY26448.1"/>
    </source>
</evidence>
<dbReference type="CDD" id="cd14360">
    <property type="entry name" value="UBA_NAC_like_bac"/>
    <property type="match status" value="1"/>
</dbReference>
<dbReference type="Proteomes" id="UP000010420">
    <property type="component" value="Unassembled WGS sequence"/>
</dbReference>
<gene>
    <name evidence="2" type="ORF">HMPREF0216_01944</name>
</gene>
<accession>L1QEP4</accession>
<reference evidence="2 3" key="1">
    <citation type="submission" date="2012-05" db="EMBL/GenBank/DDBJ databases">
        <authorList>
            <person name="Weinstock G."/>
            <person name="Sodergren E."/>
            <person name="Lobos E.A."/>
            <person name="Fulton L."/>
            <person name="Fulton R."/>
            <person name="Courtney L."/>
            <person name="Fronick C."/>
            <person name="O'Laughlin M."/>
            <person name="Godfrey J."/>
            <person name="Wilson R.M."/>
            <person name="Miner T."/>
            <person name="Farmer C."/>
            <person name="Delehaunty K."/>
            <person name="Cordes M."/>
            <person name="Minx P."/>
            <person name="Tomlinson C."/>
            <person name="Chen J."/>
            <person name="Wollam A."/>
            <person name="Pepin K.H."/>
            <person name="Bhonagiri V."/>
            <person name="Zhang X."/>
            <person name="Suruliraj S."/>
            <person name="Warren W."/>
            <person name="Mitreva M."/>
            <person name="Mardis E.R."/>
            <person name="Wilson R.K."/>
        </authorList>
    </citation>
    <scope>NUCLEOTIDE SEQUENCE [LARGE SCALE GENOMIC DNA]</scope>
    <source>
        <strain evidence="2 3">DSM 1785</strain>
    </source>
</reference>
<evidence type="ECO:0008006" key="4">
    <source>
        <dbReference type="Google" id="ProtNLM"/>
    </source>
</evidence>
<dbReference type="AlphaFoldDB" id="L1QEP4"/>
<dbReference type="STRING" id="545697.HMPREF0216_01944"/>
<organism evidence="2 3">
    <name type="scientific">Clostridium celatum DSM 1785</name>
    <dbReference type="NCBI Taxonomy" id="545697"/>
    <lineage>
        <taxon>Bacteria</taxon>
        <taxon>Bacillati</taxon>
        <taxon>Bacillota</taxon>
        <taxon>Clostridia</taxon>
        <taxon>Eubacteriales</taxon>
        <taxon>Clostridiaceae</taxon>
        <taxon>Clostridium</taxon>
    </lineage>
</organism>
<dbReference type="eggNOG" id="COG1308">
    <property type="taxonomic scope" value="Bacteria"/>
</dbReference>
<keyword evidence="1" id="KW-0472">Membrane</keyword>
<feature type="transmembrane region" description="Helical" evidence="1">
    <location>
        <begin position="119"/>
        <end position="143"/>
    </location>
</feature>
<comment type="caution">
    <text evidence="2">The sequence shown here is derived from an EMBL/GenBank/DDBJ whole genome shotgun (WGS) entry which is preliminary data.</text>
</comment>
<keyword evidence="1" id="KW-1133">Transmembrane helix</keyword>
<evidence type="ECO:0000313" key="3">
    <source>
        <dbReference type="Proteomes" id="UP000010420"/>
    </source>
</evidence>
<dbReference type="OrthoDB" id="3183239at2"/>
<dbReference type="RefSeq" id="WP_005213699.1">
    <property type="nucleotide sequence ID" value="NZ_KB291647.1"/>
</dbReference>
<dbReference type="HOGENOM" id="CLU_115782_1_0_9"/>
<dbReference type="InterPro" id="IPR009060">
    <property type="entry name" value="UBA-like_sf"/>
</dbReference>
<proteinExistence type="predicted"/>
<dbReference type="PATRIC" id="fig|545697.3.peg.1912"/>
<dbReference type="EMBL" id="AMEZ01000055">
    <property type="protein sequence ID" value="EKY26448.1"/>
    <property type="molecule type" value="Genomic_DNA"/>
</dbReference>
<dbReference type="SUPFAM" id="SSF46934">
    <property type="entry name" value="UBA-like"/>
    <property type="match status" value="1"/>
</dbReference>
<protein>
    <recommendedName>
        <fullName evidence="4">UBA/TS-N domain protein</fullName>
    </recommendedName>
</protein>